<evidence type="ECO:0000313" key="2">
    <source>
        <dbReference type="EMBL" id="GAA0302285.1"/>
    </source>
</evidence>
<keyword evidence="1" id="KW-0812">Transmembrane</keyword>
<dbReference type="Proteomes" id="UP001501867">
    <property type="component" value="Unassembled WGS sequence"/>
</dbReference>
<evidence type="ECO:0008006" key="4">
    <source>
        <dbReference type="Google" id="ProtNLM"/>
    </source>
</evidence>
<evidence type="ECO:0000256" key="1">
    <source>
        <dbReference type="SAM" id="Phobius"/>
    </source>
</evidence>
<proteinExistence type="predicted"/>
<protein>
    <recommendedName>
        <fullName evidence="4">Integral membrane protein</fullName>
    </recommendedName>
</protein>
<comment type="caution">
    <text evidence="2">The sequence shown here is derived from an EMBL/GenBank/DDBJ whole genome shotgun (WGS) entry which is preliminary data.</text>
</comment>
<dbReference type="EMBL" id="BAAABV010000023">
    <property type="protein sequence ID" value="GAA0302285.1"/>
    <property type="molecule type" value="Genomic_DNA"/>
</dbReference>
<sequence length="348" mass="36345">MGAVDAPRRTHRAQAMARPRGAGLAFWPFGVRAAVLLVPVLLVLLSLAWGAARDALGLGAVSAGWALLVIVGLSVLPVLLVLLSGFVASGGAGGVEPGAVKAALTAAAASRRGLAVSPAGFGGAVTSLRGLRGAEVVVVDLEDGHAWWEHRLLLLCAAAARPGGPAVVVFTAHGEGRDGRYVGWARPADLLQRLQDADPDLRKAYLEASGQAVGVRLAEASGPAPAARLMKELGLEGLRGLTHPPPRDALSPFLEEQLLARRVDRFDGSPDEIDVPRLRQLFAPVLHTRSLEHTDEDAAWLRAALLDEEDHIAFTDAGRYTGILPGPAVARTVLLALLRPDAGAPGLR</sequence>
<feature type="transmembrane region" description="Helical" evidence="1">
    <location>
        <begin position="21"/>
        <end position="49"/>
    </location>
</feature>
<reference evidence="3" key="1">
    <citation type="journal article" date="2019" name="Int. J. Syst. Evol. Microbiol.">
        <title>The Global Catalogue of Microorganisms (GCM) 10K type strain sequencing project: providing services to taxonomists for standard genome sequencing and annotation.</title>
        <authorList>
            <consortium name="The Broad Institute Genomics Platform"/>
            <consortium name="The Broad Institute Genome Sequencing Center for Infectious Disease"/>
            <person name="Wu L."/>
            <person name="Ma J."/>
        </authorList>
    </citation>
    <scope>NUCLEOTIDE SEQUENCE [LARGE SCALE GENOMIC DNA]</scope>
    <source>
        <strain evidence="3">JCM 4505</strain>
    </source>
</reference>
<name>A0ABP3F7A3_9ACTN</name>
<feature type="transmembrane region" description="Helical" evidence="1">
    <location>
        <begin position="55"/>
        <end position="83"/>
    </location>
</feature>
<evidence type="ECO:0000313" key="3">
    <source>
        <dbReference type="Proteomes" id="UP001501867"/>
    </source>
</evidence>
<accession>A0ABP3F7A3</accession>
<organism evidence="2 3">
    <name type="scientific">Streptomyces polychromogenes</name>
    <dbReference type="NCBI Taxonomy" id="67342"/>
    <lineage>
        <taxon>Bacteria</taxon>
        <taxon>Bacillati</taxon>
        <taxon>Actinomycetota</taxon>
        <taxon>Actinomycetes</taxon>
        <taxon>Kitasatosporales</taxon>
        <taxon>Streptomycetaceae</taxon>
        <taxon>Streptomyces</taxon>
    </lineage>
</organism>
<keyword evidence="1" id="KW-1133">Transmembrane helix</keyword>
<keyword evidence="1" id="KW-0472">Membrane</keyword>
<keyword evidence="3" id="KW-1185">Reference proteome</keyword>
<gene>
    <name evidence="2" type="ORF">GCM10010302_45950</name>
</gene>